<dbReference type="PROSITE" id="PS50843">
    <property type="entry name" value="EXPANSIN_CBD"/>
    <property type="match status" value="1"/>
</dbReference>
<dbReference type="Gene3D" id="2.60.40.760">
    <property type="entry name" value="Expansin, cellulose-binding-like domain"/>
    <property type="match status" value="1"/>
</dbReference>
<evidence type="ECO:0000259" key="5">
    <source>
        <dbReference type="PROSITE" id="PS50842"/>
    </source>
</evidence>
<proteinExistence type="evidence at transcript level"/>
<gene>
    <name evidence="7" type="primary">MdEXP3</name>
</gene>
<dbReference type="GO" id="GO:0005576">
    <property type="term" value="C:extracellular region"/>
    <property type="evidence" value="ECO:0007669"/>
    <property type="project" value="InterPro"/>
</dbReference>
<dbReference type="PROSITE" id="PS50842">
    <property type="entry name" value="EXPANSIN_EG45"/>
    <property type="match status" value="1"/>
</dbReference>
<evidence type="ECO:0000256" key="1">
    <source>
        <dbReference type="ARBA" id="ARBA00005392"/>
    </source>
</evidence>
<dbReference type="GO" id="GO:0009664">
    <property type="term" value="P:plant-type cell wall organization"/>
    <property type="evidence" value="ECO:0007669"/>
    <property type="project" value="InterPro"/>
</dbReference>
<dbReference type="SUPFAM" id="SSF49590">
    <property type="entry name" value="PHL pollen allergen"/>
    <property type="match status" value="1"/>
</dbReference>
<dbReference type="GO" id="GO:0016020">
    <property type="term" value="C:membrane"/>
    <property type="evidence" value="ECO:0007669"/>
    <property type="project" value="UniProtKB-SubCell"/>
</dbReference>
<evidence type="ECO:0000256" key="2">
    <source>
        <dbReference type="ARBA" id="ARBA00022512"/>
    </source>
</evidence>
<dbReference type="SUPFAM" id="SSF50685">
    <property type="entry name" value="Barwin-like endoglucanases"/>
    <property type="match status" value="1"/>
</dbReference>
<keyword evidence="3" id="KW-0472">Membrane</keyword>
<dbReference type="InterPro" id="IPR007117">
    <property type="entry name" value="Expansin_CBD"/>
</dbReference>
<dbReference type="PRINTS" id="PR01226">
    <property type="entry name" value="EXPANSIN"/>
</dbReference>
<evidence type="ECO:0000259" key="6">
    <source>
        <dbReference type="PROSITE" id="PS50843"/>
    </source>
</evidence>
<evidence type="ECO:0000256" key="3">
    <source>
        <dbReference type="ARBA" id="ARBA00023136"/>
    </source>
</evidence>
<feature type="signal peptide" evidence="4">
    <location>
        <begin position="1"/>
        <end position="19"/>
    </location>
</feature>
<dbReference type="InterPro" id="IPR036908">
    <property type="entry name" value="RlpA-like_sf"/>
</dbReference>
<keyword evidence="4" id="KW-0964">Secreted</keyword>
<dbReference type="AlphaFoldDB" id="G4V4D4"/>
<reference evidence="7" key="1">
    <citation type="journal article" date="2011" name="BMC Plant Biol.">
        <title>Transcriptional analysis of cell growth and morphogenesis in the unicellular green alga Micrasterias (Streptophyta), with emphasis on the role of expansin.</title>
        <authorList>
            <person name="Vannerum K."/>
            <person name="Huysman M."/>
            <person name="De Rycke R."/>
            <person name="Vuylsteke M."/>
            <person name="Leliaert F."/>
            <person name="Pollier J."/>
            <person name="Luetz-Meindl U."/>
            <person name="Gillard J."/>
            <person name="De Veylder L."/>
            <person name="Goossens A."/>
            <person name="Inze D."/>
            <person name="Vyverman W."/>
        </authorList>
    </citation>
    <scope>NUCLEOTIDE SEQUENCE</scope>
</reference>
<keyword evidence="4" id="KW-0732">Signal</keyword>
<accession>G4V4D4</accession>
<sequence length="296" mass="30929">MDTSLVAIALLCSLLGASGQVVGNVAGKPVVKKVTPIVIPPAAAKLFNRPAYGFTASYYGGQTDGGSCGYGSAQQSGYGVATASASTPLYAAGLNCGACFTMSCQGSQRCLPGNTPMLTVTNLCKAATGPCSGNKRSWSLAPDVWNGIAVNPNVGVVPVRVTRVPCQRAGGVQFKVLVGNPYYLEVLISNVAGSVDLAKVEVLVQGVGYWQPMKHDYGAVYSISGTNLANVNFSFRLTSGYYRESIVIPNAISGMYEPGVVLDTNVNFKLAAPRPVVLRGRKIMEESTNATLLISE</sequence>
<name>G4V4D4_9VIRI</name>
<evidence type="ECO:0000313" key="7">
    <source>
        <dbReference type="EMBL" id="CCD17876.1"/>
    </source>
</evidence>
<dbReference type="PRINTS" id="PR01225">
    <property type="entry name" value="EXPANSNFAMLY"/>
</dbReference>
<comment type="function">
    <text evidence="4">Causes loosening and extension of plant cell walls by disrupting non-covalent bonding between cellulose microfibrils and matrix glucans. No enzymatic activity has been found.</text>
</comment>
<dbReference type="SMART" id="SM00837">
    <property type="entry name" value="DPBB_1"/>
    <property type="match status" value="1"/>
</dbReference>
<dbReference type="InterPro" id="IPR002963">
    <property type="entry name" value="Expansin"/>
</dbReference>
<feature type="domain" description="Expansin-like CBD" evidence="6">
    <location>
        <begin position="182"/>
        <end position="264"/>
    </location>
</feature>
<dbReference type="Pfam" id="PF01357">
    <property type="entry name" value="Expansin_C"/>
    <property type="match status" value="1"/>
</dbReference>
<dbReference type="Gene3D" id="2.40.40.10">
    <property type="entry name" value="RlpA-like domain"/>
    <property type="match status" value="1"/>
</dbReference>
<dbReference type="PANTHER" id="PTHR31867">
    <property type="entry name" value="EXPANSIN-A15"/>
    <property type="match status" value="1"/>
</dbReference>
<dbReference type="InterPro" id="IPR036749">
    <property type="entry name" value="Expansin_CBD_sf"/>
</dbReference>
<keyword evidence="4" id="KW-0961">Cell wall biogenesis/degradation</keyword>
<evidence type="ECO:0000256" key="4">
    <source>
        <dbReference type="RuleBase" id="RU365023"/>
    </source>
</evidence>
<dbReference type="InterPro" id="IPR007112">
    <property type="entry name" value="Expansin/allergen_DPBB_dom"/>
</dbReference>
<feature type="chain" id="PRO_5015218503" description="Expansin" evidence="4">
    <location>
        <begin position="20"/>
        <end position="296"/>
    </location>
</feature>
<comment type="subcellular location">
    <subcellularLocation>
        <location evidence="4">Secreted</location>
        <location evidence="4">Cell wall</location>
    </subcellularLocation>
    <subcellularLocation>
        <location evidence="4">Membrane</location>
        <topology evidence="4">Peripheral membrane protein</topology>
    </subcellularLocation>
</comment>
<organism evidence="7">
    <name type="scientific">Micrasterias denticulata</name>
    <dbReference type="NCBI Taxonomy" id="407018"/>
    <lineage>
        <taxon>Eukaryota</taxon>
        <taxon>Viridiplantae</taxon>
        <taxon>Streptophyta</taxon>
        <taxon>Zygnematophyceae</taxon>
        <taxon>Zygnematophycidae</taxon>
        <taxon>Desmidiales</taxon>
        <taxon>Desmidiaceae</taxon>
        <taxon>Micrasterias</taxon>
    </lineage>
</organism>
<protein>
    <recommendedName>
        <fullName evidence="4">Expansin</fullName>
    </recommendedName>
</protein>
<dbReference type="InterPro" id="IPR007118">
    <property type="entry name" value="Expan_Lol_pI"/>
</dbReference>
<feature type="domain" description="Expansin-like EG45" evidence="5">
    <location>
        <begin position="65"/>
        <end position="171"/>
    </location>
</feature>
<comment type="similarity">
    <text evidence="1 4">Belongs to the expansin family. Expansin A subfamily.</text>
</comment>
<keyword evidence="2 4" id="KW-0134">Cell wall</keyword>
<dbReference type="EMBL" id="HE578721">
    <property type="protein sequence ID" value="CCD17876.1"/>
    <property type="molecule type" value="mRNA"/>
</dbReference>